<organism evidence="2 3">
    <name type="scientific">Brachybacterium avium</name>
    <dbReference type="NCBI Taxonomy" id="2017485"/>
    <lineage>
        <taxon>Bacteria</taxon>
        <taxon>Bacillati</taxon>
        <taxon>Actinomycetota</taxon>
        <taxon>Actinomycetes</taxon>
        <taxon>Micrococcales</taxon>
        <taxon>Dermabacteraceae</taxon>
        <taxon>Brachybacterium</taxon>
    </lineage>
</organism>
<dbReference type="EMBL" id="CP022316">
    <property type="protein sequence ID" value="ASK64755.1"/>
    <property type="molecule type" value="Genomic_DNA"/>
</dbReference>
<dbReference type="InterPro" id="IPR003615">
    <property type="entry name" value="HNH_nuc"/>
</dbReference>
<dbReference type="KEGG" id="brv:CFK39_01625"/>
<evidence type="ECO:0000256" key="1">
    <source>
        <dbReference type="SAM" id="MobiDB-lite"/>
    </source>
</evidence>
<feature type="compositionally biased region" description="Basic and acidic residues" evidence="1">
    <location>
        <begin position="20"/>
        <end position="30"/>
    </location>
</feature>
<feature type="compositionally biased region" description="Pro residues" evidence="1">
    <location>
        <begin position="521"/>
        <end position="537"/>
    </location>
</feature>
<feature type="region of interest" description="Disordered" evidence="1">
    <location>
        <begin position="514"/>
        <end position="537"/>
    </location>
</feature>
<sequence>MEHRADPSSVPTASRGSRARYGEPPRKPVEARTPLTVESLVDRAEVTPRTPESATVLRIFQRRREEHAALFVAEMRDLASLWSEDDEHDEKALHALAAAVGLRTKLTRGEDRLRDAHVALTDLPSCFARVGEGALPVEWFEWLIRSVLRLSPHQRRQVDERVAAWQLESIDVERFYRELHALVVWFGRAAVQETPQEQRSVSLAPSSDGDGTACLMIRGPIPEISAFGQRLDAAARAVQDAQRRALDTGAPIAFDLDGVAAREGRQLSLSALQYAIAVRSQLDTGAVQVPDPAFRLSLVVPVLTLLGRSNAPATLDGTIPIPPRMARELAAKAPTFERVLTDPVTGEYLPSASRTYRPSAAMAENLRLIDPVCAVPGCSRNVMTVGEMDHIEEFDLEAPTHGGPTSIENLHRLCRRHHRMKSAGLLDPVRERETGATRWRLADTAVCDVAANTDLVTRELADRLRAAWQRYGDELEFEAMISTGAFDESRAEDADQAEAYRWGCHLIDYYSRTEYDEADDPGPPPLTPLPGQGPPPY</sequence>
<evidence type="ECO:0000313" key="2">
    <source>
        <dbReference type="EMBL" id="ASK64755.1"/>
    </source>
</evidence>
<protein>
    <submittedName>
        <fullName evidence="2">DUF222 domain-containing protein</fullName>
    </submittedName>
</protein>
<feature type="region of interest" description="Disordered" evidence="1">
    <location>
        <begin position="1"/>
        <end position="32"/>
    </location>
</feature>
<dbReference type="AlphaFoldDB" id="A0A220U9Q0"/>
<proteinExistence type="predicted"/>
<evidence type="ECO:0000313" key="3">
    <source>
        <dbReference type="Proteomes" id="UP000198398"/>
    </source>
</evidence>
<dbReference type="CDD" id="cd00085">
    <property type="entry name" value="HNHc"/>
    <property type="match status" value="1"/>
</dbReference>
<gene>
    <name evidence="2" type="ORF">CFK39_01625</name>
</gene>
<accession>A0A220U9Q0</accession>
<keyword evidence="3" id="KW-1185">Reference proteome</keyword>
<dbReference type="OrthoDB" id="4788037at2"/>
<reference evidence="3" key="1">
    <citation type="submission" date="2017-07" db="EMBL/GenBank/DDBJ databases">
        <title>Brachybacterium sp. VR2415.</title>
        <authorList>
            <person name="Tak E.J."/>
            <person name="Bae J.-W."/>
        </authorList>
    </citation>
    <scope>NUCLEOTIDE SEQUENCE [LARGE SCALE GENOMIC DNA]</scope>
    <source>
        <strain evidence="3">VR2415</strain>
    </source>
</reference>
<dbReference type="Proteomes" id="UP000198398">
    <property type="component" value="Chromosome"/>
</dbReference>
<name>A0A220U9Q0_9MICO</name>